<reference evidence="1 2" key="1">
    <citation type="submission" date="2017-11" db="EMBL/GenBank/DDBJ databases">
        <title>Genome-resolved metagenomics identifies genetic mobility, metabolic interactions, and unexpected diversity in perchlorate-reducing communities.</title>
        <authorList>
            <person name="Barnum T.P."/>
            <person name="Figueroa I.A."/>
            <person name="Carlstrom C.I."/>
            <person name="Lucas L.N."/>
            <person name="Engelbrektson A.L."/>
            <person name="Coates J.D."/>
        </authorList>
    </citation>
    <scope>NUCLEOTIDE SEQUENCE [LARGE SCALE GENOMIC DNA]</scope>
    <source>
        <strain evidence="1">BM706</strain>
    </source>
</reference>
<dbReference type="Proteomes" id="UP000234857">
    <property type="component" value="Unassembled WGS sequence"/>
</dbReference>
<dbReference type="PROSITE" id="PS51257">
    <property type="entry name" value="PROKAR_LIPOPROTEIN"/>
    <property type="match status" value="1"/>
</dbReference>
<protein>
    <submittedName>
        <fullName evidence="1">Uncharacterized protein</fullName>
    </submittedName>
</protein>
<proteinExistence type="predicted"/>
<dbReference type="AlphaFoldDB" id="A0A2N5ZJV2"/>
<comment type="caution">
    <text evidence="1">The sequence shown here is derived from an EMBL/GenBank/DDBJ whole genome shotgun (WGS) entry which is preliminary data.</text>
</comment>
<evidence type="ECO:0000313" key="1">
    <source>
        <dbReference type="EMBL" id="PLX18903.1"/>
    </source>
</evidence>
<accession>A0A2N5ZJV2</accession>
<organism evidence="1 2">
    <name type="scientific">Muiribacterium halophilum</name>
    <dbReference type="NCBI Taxonomy" id="2053465"/>
    <lineage>
        <taxon>Bacteria</taxon>
        <taxon>Candidatus Muiribacteriota</taxon>
        <taxon>Candidatus Muiribacteriia</taxon>
        <taxon>Candidatus Muiribacteriales</taxon>
        <taxon>Candidatus Muiribacteriaceae</taxon>
        <taxon>Candidatus Muiribacterium</taxon>
    </lineage>
</organism>
<name>A0A2N5ZJV2_MUIH1</name>
<sequence length="75" mass="8774">MKKIFLITIVFLLVLTSIGCRRRRPRQESIDLSPKRDIKIVDDKKESIIIKDEKVSRKDAKPVVEVEKPELNNED</sequence>
<evidence type="ECO:0000313" key="2">
    <source>
        <dbReference type="Proteomes" id="UP000234857"/>
    </source>
</evidence>
<gene>
    <name evidence="1" type="ORF">C0601_03375</name>
</gene>
<dbReference type="EMBL" id="PKTG01000046">
    <property type="protein sequence ID" value="PLX18903.1"/>
    <property type="molecule type" value="Genomic_DNA"/>
</dbReference>